<dbReference type="RefSeq" id="WP_207178587.1">
    <property type="nucleotide sequence ID" value="NZ_AP024480.1"/>
</dbReference>
<keyword evidence="3" id="KW-1185">Reference proteome</keyword>
<dbReference type="Proteomes" id="UP000663623">
    <property type="component" value="Chromosome"/>
</dbReference>
<feature type="domain" description="N-acetyltransferase" evidence="1">
    <location>
        <begin position="9"/>
        <end position="174"/>
    </location>
</feature>
<gene>
    <name evidence="2" type="ORF">CaldiYA01_16320</name>
</gene>
<evidence type="ECO:0000313" key="2">
    <source>
        <dbReference type="EMBL" id="BCS81672.1"/>
    </source>
</evidence>
<dbReference type="PANTHER" id="PTHR43415:SF3">
    <property type="entry name" value="GNAT-FAMILY ACETYLTRANSFERASE"/>
    <property type="match status" value="1"/>
</dbReference>
<reference evidence="2 3" key="1">
    <citation type="submission" date="2021-02" db="EMBL/GenBank/DDBJ databases">
        <title>Nitrogen-fixing ability and nitrogen fixation related genes of thermophilic fermentative bacteria in the genus Caldicellulosiruptor.</title>
        <authorList>
            <person name="Chen Y."/>
            <person name="Nishihara A."/>
            <person name="Haruta S."/>
        </authorList>
    </citation>
    <scope>NUCLEOTIDE SEQUENCE [LARGE SCALE GENOMIC DNA]</scope>
    <source>
        <strain evidence="2 3">YA01</strain>
    </source>
</reference>
<evidence type="ECO:0000259" key="1">
    <source>
        <dbReference type="PROSITE" id="PS51186"/>
    </source>
</evidence>
<dbReference type="SUPFAM" id="SSF55729">
    <property type="entry name" value="Acyl-CoA N-acyltransferases (Nat)"/>
    <property type="match status" value="1"/>
</dbReference>
<accession>A0ABM7NNJ1</accession>
<name>A0ABM7NNJ1_9FIRM</name>
<protein>
    <submittedName>
        <fullName evidence="2">Acetyltransferase</fullName>
    </submittedName>
</protein>
<evidence type="ECO:0000313" key="3">
    <source>
        <dbReference type="Proteomes" id="UP000663623"/>
    </source>
</evidence>
<dbReference type="PANTHER" id="PTHR43415">
    <property type="entry name" value="SPERMIDINE N(1)-ACETYLTRANSFERASE"/>
    <property type="match status" value="1"/>
</dbReference>
<dbReference type="Pfam" id="PF13302">
    <property type="entry name" value="Acetyltransf_3"/>
    <property type="match status" value="1"/>
</dbReference>
<dbReference type="PROSITE" id="PS51186">
    <property type="entry name" value="GNAT"/>
    <property type="match status" value="1"/>
</dbReference>
<organism evidence="2 3">
    <name type="scientific">Caldicellulosiruptor diazotrophicus</name>
    <dbReference type="NCBI Taxonomy" id="2806205"/>
    <lineage>
        <taxon>Bacteria</taxon>
        <taxon>Bacillati</taxon>
        <taxon>Bacillota</taxon>
        <taxon>Bacillota incertae sedis</taxon>
        <taxon>Caldicellulosiruptorales</taxon>
        <taxon>Caldicellulosiruptoraceae</taxon>
        <taxon>Caldicellulosiruptor</taxon>
    </lineage>
</organism>
<dbReference type="InterPro" id="IPR016181">
    <property type="entry name" value="Acyl_CoA_acyltransferase"/>
</dbReference>
<dbReference type="InterPro" id="IPR000182">
    <property type="entry name" value="GNAT_dom"/>
</dbReference>
<sequence>MIVAQGELVNIREVRWGDLKYLQKWANDPEVAYWARAETNISSVTIGEFRRWYYRRSSSSVRRFIIETKESKKPIGSISYRDYDSVNKVVVLGIHIGEKSYWGKGFGTDAIKAFVRYLFDTLDINRIELDTFDENVRAIKAYQKCGFKIEGVLREARLIEGKFHDVIIMGITRKDYLKIANKTQI</sequence>
<dbReference type="EMBL" id="AP024480">
    <property type="protein sequence ID" value="BCS81672.1"/>
    <property type="molecule type" value="Genomic_DNA"/>
</dbReference>
<proteinExistence type="predicted"/>
<dbReference type="Gene3D" id="3.40.630.30">
    <property type="match status" value="1"/>
</dbReference>